<dbReference type="RefSeq" id="WP_160095811.1">
    <property type="nucleotide sequence ID" value="NZ_CP047224.1"/>
</dbReference>
<evidence type="ECO:0000313" key="13">
    <source>
        <dbReference type="Proteomes" id="UP000464912"/>
    </source>
</evidence>
<keyword evidence="11" id="KW-0460">Magnesium</keyword>
<keyword evidence="8 11" id="KW-0812">Transmembrane</keyword>
<evidence type="ECO:0000256" key="2">
    <source>
        <dbReference type="ARBA" id="ARBA00004141"/>
    </source>
</evidence>
<dbReference type="Gene3D" id="1.20.120.1780">
    <property type="entry name" value="UbiA prenyltransferase"/>
    <property type="match status" value="1"/>
</dbReference>
<keyword evidence="5 11" id="KW-0997">Cell inner membrane</keyword>
<accession>A0A6P1GAB9</accession>
<evidence type="ECO:0000313" key="12">
    <source>
        <dbReference type="EMBL" id="QHD65427.1"/>
    </source>
</evidence>
<comment type="function">
    <text evidence="11">Catalyzes the prenylation of para-hydroxybenzoate (PHB) with an all-trans polyprenyl group. Mediates the second step in the final reaction sequence of ubiquinone-8 (UQ-8) biosynthesis, which is the condensation of the polyisoprenoid side chain with PHB, generating the first membrane-bound Q intermediate 3-octaprenyl-4-hydroxybenzoate.</text>
</comment>
<dbReference type="InterPro" id="IPR039653">
    <property type="entry name" value="Prenyltransferase"/>
</dbReference>
<dbReference type="InterPro" id="IPR044878">
    <property type="entry name" value="UbiA_sf"/>
</dbReference>
<dbReference type="InterPro" id="IPR006370">
    <property type="entry name" value="HB_polyprenyltransferase-like"/>
</dbReference>
<comment type="pathway">
    <text evidence="11">Cofactor biosynthesis; ubiquinone biosynthesis.</text>
</comment>
<evidence type="ECO:0000256" key="1">
    <source>
        <dbReference type="ARBA" id="ARBA00001946"/>
    </source>
</evidence>
<gene>
    <name evidence="11" type="primary">ubiA</name>
    <name evidence="12" type="ORF">GP480_03265</name>
</gene>
<dbReference type="UniPathway" id="UPA00232"/>
<dbReference type="CDD" id="cd13959">
    <property type="entry name" value="PT_UbiA_COQ2"/>
    <property type="match status" value="1"/>
</dbReference>
<evidence type="ECO:0000256" key="10">
    <source>
        <dbReference type="ARBA" id="ARBA00023136"/>
    </source>
</evidence>
<evidence type="ECO:0000256" key="3">
    <source>
        <dbReference type="ARBA" id="ARBA00005985"/>
    </source>
</evidence>
<dbReference type="EC" id="2.5.1.39" evidence="11"/>
<feature type="transmembrane region" description="Helical" evidence="11">
    <location>
        <begin position="213"/>
        <end position="240"/>
    </location>
</feature>
<keyword evidence="13" id="KW-1185">Reference proteome</keyword>
<evidence type="ECO:0000256" key="4">
    <source>
        <dbReference type="ARBA" id="ARBA00022475"/>
    </source>
</evidence>
<dbReference type="InterPro" id="IPR030470">
    <property type="entry name" value="UbiA_prenylTrfase_CS"/>
</dbReference>
<evidence type="ECO:0000256" key="5">
    <source>
        <dbReference type="ARBA" id="ARBA00022519"/>
    </source>
</evidence>
<keyword evidence="10 11" id="KW-0472">Membrane</keyword>
<dbReference type="FunFam" id="1.20.120.1780:FF:000001">
    <property type="entry name" value="4-hydroxybenzoate octaprenyltransferase"/>
    <property type="match status" value="1"/>
</dbReference>
<keyword evidence="9 11" id="KW-1133">Transmembrane helix</keyword>
<dbReference type="Gene3D" id="1.10.357.140">
    <property type="entry name" value="UbiA prenyltransferase"/>
    <property type="match status" value="1"/>
</dbReference>
<protein>
    <recommendedName>
        <fullName evidence="11">4-hydroxybenzoate octaprenyltransferase</fullName>
        <ecNumber evidence="11">2.5.1.39</ecNumber>
    </recommendedName>
    <alternativeName>
        <fullName evidence="11">4-HB polyprenyltransferase</fullName>
    </alternativeName>
</protein>
<dbReference type="EMBL" id="CP047224">
    <property type="protein sequence ID" value="QHD65427.1"/>
    <property type="molecule type" value="Genomic_DNA"/>
</dbReference>
<comment type="subcellular location">
    <subcellularLocation>
        <location evidence="11">Cell inner membrane</location>
        <topology evidence="11">Multi-pass membrane protein</topology>
    </subcellularLocation>
    <subcellularLocation>
        <location evidence="2">Membrane</location>
        <topology evidence="2">Multi-pass membrane protein</topology>
    </subcellularLocation>
</comment>
<dbReference type="KEGG" id="nef:GP480_03265"/>
<feature type="transmembrane region" description="Helical" evidence="11">
    <location>
        <begin position="12"/>
        <end position="33"/>
    </location>
</feature>
<comment type="catalytic activity">
    <reaction evidence="11">
        <text>all-trans-octaprenyl diphosphate + 4-hydroxybenzoate = 4-hydroxy-3-(all-trans-octaprenyl)benzoate + diphosphate</text>
        <dbReference type="Rhea" id="RHEA:27782"/>
        <dbReference type="ChEBI" id="CHEBI:1617"/>
        <dbReference type="ChEBI" id="CHEBI:17879"/>
        <dbReference type="ChEBI" id="CHEBI:33019"/>
        <dbReference type="ChEBI" id="CHEBI:57711"/>
        <dbReference type="EC" id="2.5.1.39"/>
    </reaction>
</comment>
<feature type="transmembrane region" description="Helical" evidence="11">
    <location>
        <begin position="39"/>
        <end position="63"/>
    </location>
</feature>
<dbReference type="GO" id="GO:0006744">
    <property type="term" value="P:ubiquinone biosynthetic process"/>
    <property type="evidence" value="ECO:0007669"/>
    <property type="project" value="UniProtKB-UniRule"/>
</dbReference>
<dbReference type="GO" id="GO:0005886">
    <property type="term" value="C:plasma membrane"/>
    <property type="evidence" value="ECO:0007669"/>
    <property type="project" value="UniProtKB-SubCell"/>
</dbReference>
<dbReference type="InterPro" id="IPR000537">
    <property type="entry name" value="UbiA_prenyltransferase"/>
</dbReference>
<organism evidence="12 13">
    <name type="scientific">Neorickettsia findlayensis</name>
    <dbReference type="NCBI Taxonomy" id="2686014"/>
    <lineage>
        <taxon>Bacteria</taxon>
        <taxon>Pseudomonadati</taxon>
        <taxon>Pseudomonadota</taxon>
        <taxon>Alphaproteobacteria</taxon>
        <taxon>Rickettsiales</taxon>
        <taxon>Anaplasmataceae</taxon>
        <taxon>Neorickettsia</taxon>
    </lineage>
</organism>
<keyword evidence="6 11" id="KW-0808">Transferase</keyword>
<feature type="transmembrane region" description="Helical" evidence="11">
    <location>
        <begin position="84"/>
        <end position="105"/>
    </location>
</feature>
<feature type="transmembrane region" description="Helical" evidence="11">
    <location>
        <begin position="158"/>
        <end position="176"/>
    </location>
</feature>
<dbReference type="HAMAP" id="MF_01635">
    <property type="entry name" value="UbiA"/>
    <property type="match status" value="1"/>
</dbReference>
<dbReference type="GO" id="GO:0008412">
    <property type="term" value="F:4-hydroxybenzoate polyprenyltransferase activity"/>
    <property type="evidence" value="ECO:0007669"/>
    <property type="project" value="UniProtKB-UniRule"/>
</dbReference>
<dbReference type="Proteomes" id="UP000464912">
    <property type="component" value="Chromosome"/>
</dbReference>
<evidence type="ECO:0000256" key="6">
    <source>
        <dbReference type="ARBA" id="ARBA00022679"/>
    </source>
</evidence>
<dbReference type="Pfam" id="PF01040">
    <property type="entry name" value="UbiA"/>
    <property type="match status" value="1"/>
</dbReference>
<evidence type="ECO:0000256" key="7">
    <source>
        <dbReference type="ARBA" id="ARBA00022688"/>
    </source>
</evidence>
<proteinExistence type="inferred from homology"/>
<sequence>MKIKKYASLIRFQSLSGMWLCFFPALFVVALLGNSFYSFLWIPFFLLGAFLVRSAGCIANDIADRNIDGKVKRTAARPLASGEISVTEAILLFSILVILATALLAFLPFEATALGALTIVGVVVYPFSKRYFAYPQLLLAVVFNVGALFASIVVVNSIHASALFVYFACFFWTLYYDTIYGHQDKRYDAALGLHSVSLGKFGSKVWLKKYARLALSFLAFSAVLPGLNLLYYIGLAALFLMEEKFTESIDLDDPKSCEMTFKRMNFVGVLIFLIILLGRL</sequence>
<feature type="transmembrane region" description="Helical" evidence="11">
    <location>
        <begin position="260"/>
        <end position="278"/>
    </location>
</feature>
<name>A0A6P1GAB9_9RICK</name>
<comment type="similarity">
    <text evidence="3 11">Belongs to the UbiA prenyltransferase family.</text>
</comment>
<feature type="transmembrane region" description="Helical" evidence="11">
    <location>
        <begin position="134"/>
        <end position="152"/>
    </location>
</feature>
<evidence type="ECO:0000256" key="8">
    <source>
        <dbReference type="ARBA" id="ARBA00022692"/>
    </source>
</evidence>
<evidence type="ECO:0000256" key="9">
    <source>
        <dbReference type="ARBA" id="ARBA00022989"/>
    </source>
</evidence>
<keyword evidence="7 11" id="KW-0831">Ubiquinone biosynthesis</keyword>
<evidence type="ECO:0000256" key="11">
    <source>
        <dbReference type="HAMAP-Rule" id="MF_01635"/>
    </source>
</evidence>
<reference evidence="12 13" key="1">
    <citation type="journal article" date="2020" name="MBio">
        <title>Erratum for Teymournejad et al., 'Isolation and Molecular Analysis of a Novel Neorickettsia Species That Causes Potomac Horse Fever'.</title>
        <authorList>
            <person name="Teymournejad O."/>
            <person name="Lin M."/>
            <person name="Bekebrede H."/>
            <person name="Kamr A."/>
            <person name="Toribio R.E."/>
            <person name="Arroyo L.G."/>
            <person name="Baird J.D."/>
            <person name="Rikihisa Y."/>
        </authorList>
    </citation>
    <scope>NUCLEOTIDE SEQUENCE [LARGE SCALE GENOMIC DNA]</scope>
    <source>
        <strain evidence="12 13">Fin17</strain>
    </source>
</reference>
<feature type="transmembrane region" description="Helical" evidence="11">
    <location>
        <begin position="111"/>
        <end position="127"/>
    </location>
</feature>
<dbReference type="PANTHER" id="PTHR11048">
    <property type="entry name" value="PRENYLTRANSFERASES"/>
    <property type="match status" value="1"/>
</dbReference>
<comment type="cofactor">
    <cofactor evidence="1 11">
        <name>Mg(2+)</name>
        <dbReference type="ChEBI" id="CHEBI:18420"/>
    </cofactor>
</comment>
<dbReference type="AlphaFoldDB" id="A0A6P1GAB9"/>
<dbReference type="PANTHER" id="PTHR11048:SF28">
    <property type="entry name" value="4-HYDROXYBENZOATE POLYPRENYLTRANSFERASE, MITOCHONDRIAL"/>
    <property type="match status" value="1"/>
</dbReference>
<keyword evidence="4 11" id="KW-1003">Cell membrane</keyword>
<reference evidence="12 13" key="2">
    <citation type="journal article" date="2020" name="MBio">
        <title>Isolation and Molecular Analysis of a Novel Neorickettsia Species That Causes Potomac Horse Fever.</title>
        <authorList>
            <person name="Teymournejad O."/>
            <person name="Lin M."/>
            <person name="Bekebrede H."/>
            <person name="Kamr A."/>
            <person name="Toribio R.E."/>
            <person name="Arroyo L.G."/>
            <person name="Baird J.D."/>
            <person name="Rikihisa Y."/>
        </authorList>
    </citation>
    <scope>NUCLEOTIDE SEQUENCE [LARGE SCALE GENOMIC DNA]</scope>
    <source>
        <strain evidence="12 13">Fin17</strain>
    </source>
</reference>
<dbReference type="PROSITE" id="PS00943">
    <property type="entry name" value="UBIA"/>
    <property type="match status" value="1"/>
</dbReference>